<name>A0A8H4EU01_GIGMA</name>
<evidence type="ECO:0000313" key="2">
    <source>
        <dbReference type="EMBL" id="KAF0552920.1"/>
    </source>
</evidence>
<proteinExistence type="predicted"/>
<keyword evidence="3" id="KW-1185">Reference proteome</keyword>
<dbReference type="Proteomes" id="UP000439903">
    <property type="component" value="Unassembled WGS sequence"/>
</dbReference>
<comment type="caution">
    <text evidence="2">The sequence shown here is derived from an EMBL/GenBank/DDBJ whole genome shotgun (WGS) entry which is preliminary data.</text>
</comment>
<sequence>MNTQAKTSHRYYDFGNDHLFTNTGSYNTFDLSTDSDQYNTFNVSTDSGPYNTFNLSIDAGTYNDLTTDAGPSYNSLLDDDNLEDNFGNDFLSIDDVATRDDFRNKYISSEISLDSKPVSTDSEDYEDFQDQNNMSELRI</sequence>
<feature type="compositionally biased region" description="Polar residues" evidence="1">
    <location>
        <begin position="130"/>
        <end position="139"/>
    </location>
</feature>
<dbReference type="AlphaFoldDB" id="A0A8H4EU01"/>
<evidence type="ECO:0000313" key="3">
    <source>
        <dbReference type="Proteomes" id="UP000439903"/>
    </source>
</evidence>
<accession>A0A8H4EU01</accession>
<feature type="region of interest" description="Disordered" evidence="1">
    <location>
        <begin position="115"/>
        <end position="139"/>
    </location>
</feature>
<reference evidence="2 3" key="1">
    <citation type="journal article" date="2019" name="Environ. Microbiol.">
        <title>At the nexus of three kingdoms: the genome of the mycorrhizal fungus Gigaspora margarita provides insights into plant, endobacterial and fungal interactions.</title>
        <authorList>
            <person name="Venice F."/>
            <person name="Ghignone S."/>
            <person name="Salvioli di Fossalunga A."/>
            <person name="Amselem J."/>
            <person name="Novero M."/>
            <person name="Xianan X."/>
            <person name="Sedzielewska Toro K."/>
            <person name="Morin E."/>
            <person name="Lipzen A."/>
            <person name="Grigoriev I.V."/>
            <person name="Henrissat B."/>
            <person name="Martin F.M."/>
            <person name="Bonfante P."/>
        </authorList>
    </citation>
    <scope>NUCLEOTIDE SEQUENCE [LARGE SCALE GENOMIC DNA]</scope>
    <source>
        <strain evidence="2 3">BEG34</strain>
    </source>
</reference>
<protein>
    <submittedName>
        <fullName evidence="2">Uncharacterized protein</fullName>
    </submittedName>
</protein>
<evidence type="ECO:0000256" key="1">
    <source>
        <dbReference type="SAM" id="MobiDB-lite"/>
    </source>
</evidence>
<organism evidence="2 3">
    <name type="scientific">Gigaspora margarita</name>
    <dbReference type="NCBI Taxonomy" id="4874"/>
    <lineage>
        <taxon>Eukaryota</taxon>
        <taxon>Fungi</taxon>
        <taxon>Fungi incertae sedis</taxon>
        <taxon>Mucoromycota</taxon>
        <taxon>Glomeromycotina</taxon>
        <taxon>Glomeromycetes</taxon>
        <taxon>Diversisporales</taxon>
        <taxon>Gigasporaceae</taxon>
        <taxon>Gigaspora</taxon>
    </lineage>
</organism>
<gene>
    <name evidence="2" type="ORF">F8M41_020880</name>
</gene>
<dbReference type="EMBL" id="WTPW01000060">
    <property type="protein sequence ID" value="KAF0552920.1"/>
    <property type="molecule type" value="Genomic_DNA"/>
</dbReference>
<dbReference type="OrthoDB" id="2309441at2759"/>